<name>A0A7W9MIY6_9ACTN</name>
<dbReference type="AlphaFoldDB" id="A0A7W9MIY6"/>
<dbReference type="Proteomes" id="UP000540685">
    <property type="component" value="Unassembled WGS sequence"/>
</dbReference>
<sequence>MTAYQALAEDLRRRIVSGEFQPGDRLPVEPDLCARYGVSRSTVREALRLLASQNLIRTVRGVTGGSFVVRPDPDHISAYLRTSFDLMRVGIDQLTEIRELLEVPAAGLAALRRTDEDLRLLRDCIADAGGRAPGEVFEPNRDFHVVLLRAAGNPLLEVVARPLFEVLEGRFVRDRAPRAALGRIDREHRAILDRVEAGDAEGARSAALGHLENLRTVYYPSVEQPEQQGRGPASRACPTRPDTGPADDTEPRPRNDQASH</sequence>
<dbReference type="PANTHER" id="PTHR43537">
    <property type="entry name" value="TRANSCRIPTIONAL REGULATOR, GNTR FAMILY"/>
    <property type="match status" value="1"/>
</dbReference>
<accession>A0A7W9MIY6</accession>
<keyword evidence="2 6" id="KW-0238">DNA-binding</keyword>
<dbReference type="GO" id="GO:0003700">
    <property type="term" value="F:DNA-binding transcription factor activity"/>
    <property type="evidence" value="ECO:0007669"/>
    <property type="project" value="InterPro"/>
</dbReference>
<dbReference type="Gene3D" id="1.10.10.10">
    <property type="entry name" value="Winged helix-like DNA-binding domain superfamily/Winged helix DNA-binding domain"/>
    <property type="match status" value="1"/>
</dbReference>
<evidence type="ECO:0000256" key="3">
    <source>
        <dbReference type="ARBA" id="ARBA00023163"/>
    </source>
</evidence>
<reference evidence="6 7" key="1">
    <citation type="submission" date="2020-08" db="EMBL/GenBank/DDBJ databases">
        <title>Sequencing the genomes of 1000 actinobacteria strains.</title>
        <authorList>
            <person name="Klenk H.-P."/>
        </authorList>
    </citation>
    <scope>NUCLEOTIDE SEQUENCE [LARGE SCALE GENOMIC DNA]</scope>
    <source>
        <strain evidence="6 7">DSM 46887</strain>
    </source>
</reference>
<feature type="region of interest" description="Disordered" evidence="4">
    <location>
        <begin position="220"/>
        <end position="260"/>
    </location>
</feature>
<dbReference type="GO" id="GO:0003677">
    <property type="term" value="F:DNA binding"/>
    <property type="evidence" value="ECO:0007669"/>
    <property type="project" value="UniProtKB-KW"/>
</dbReference>
<dbReference type="SUPFAM" id="SSF46785">
    <property type="entry name" value="Winged helix' DNA-binding domain"/>
    <property type="match status" value="1"/>
</dbReference>
<gene>
    <name evidence="6" type="ORF">F4562_005749</name>
</gene>
<evidence type="ECO:0000256" key="4">
    <source>
        <dbReference type="SAM" id="MobiDB-lite"/>
    </source>
</evidence>
<dbReference type="Gene3D" id="1.20.120.530">
    <property type="entry name" value="GntR ligand-binding domain-like"/>
    <property type="match status" value="1"/>
</dbReference>
<protein>
    <submittedName>
        <fullName evidence="6">DNA-binding FadR family transcriptional regulator</fullName>
    </submittedName>
</protein>
<dbReference type="PROSITE" id="PS50949">
    <property type="entry name" value="HTH_GNTR"/>
    <property type="match status" value="1"/>
</dbReference>
<feature type="domain" description="HTH gntR-type" evidence="5">
    <location>
        <begin position="1"/>
        <end position="71"/>
    </location>
</feature>
<dbReference type="SMART" id="SM00345">
    <property type="entry name" value="HTH_GNTR"/>
    <property type="match status" value="1"/>
</dbReference>
<dbReference type="Pfam" id="PF07729">
    <property type="entry name" value="FCD"/>
    <property type="match status" value="1"/>
</dbReference>
<dbReference type="InterPro" id="IPR008920">
    <property type="entry name" value="TF_FadR/GntR_C"/>
</dbReference>
<dbReference type="PRINTS" id="PR00035">
    <property type="entry name" value="HTHGNTR"/>
</dbReference>
<dbReference type="InterPro" id="IPR036388">
    <property type="entry name" value="WH-like_DNA-bd_sf"/>
</dbReference>
<proteinExistence type="predicted"/>
<dbReference type="SMART" id="SM00895">
    <property type="entry name" value="FCD"/>
    <property type="match status" value="1"/>
</dbReference>
<evidence type="ECO:0000256" key="2">
    <source>
        <dbReference type="ARBA" id="ARBA00023125"/>
    </source>
</evidence>
<evidence type="ECO:0000259" key="5">
    <source>
        <dbReference type="PROSITE" id="PS50949"/>
    </source>
</evidence>
<comment type="caution">
    <text evidence="6">The sequence shown here is derived from an EMBL/GenBank/DDBJ whole genome shotgun (WGS) entry which is preliminary data.</text>
</comment>
<evidence type="ECO:0000256" key="1">
    <source>
        <dbReference type="ARBA" id="ARBA00023015"/>
    </source>
</evidence>
<keyword evidence="7" id="KW-1185">Reference proteome</keyword>
<evidence type="ECO:0000313" key="6">
    <source>
        <dbReference type="EMBL" id="MBB5822687.1"/>
    </source>
</evidence>
<dbReference type="PANTHER" id="PTHR43537:SF5">
    <property type="entry name" value="UXU OPERON TRANSCRIPTIONAL REGULATOR"/>
    <property type="match status" value="1"/>
</dbReference>
<keyword evidence="1" id="KW-0805">Transcription regulation</keyword>
<organism evidence="6 7">
    <name type="scientific">Streptosporangium becharense</name>
    <dbReference type="NCBI Taxonomy" id="1816182"/>
    <lineage>
        <taxon>Bacteria</taxon>
        <taxon>Bacillati</taxon>
        <taxon>Actinomycetota</taxon>
        <taxon>Actinomycetes</taxon>
        <taxon>Streptosporangiales</taxon>
        <taxon>Streptosporangiaceae</taxon>
        <taxon>Streptosporangium</taxon>
    </lineage>
</organism>
<keyword evidence="3" id="KW-0804">Transcription</keyword>
<dbReference type="SUPFAM" id="SSF48008">
    <property type="entry name" value="GntR ligand-binding domain-like"/>
    <property type="match status" value="1"/>
</dbReference>
<dbReference type="EMBL" id="JACHMP010000001">
    <property type="protein sequence ID" value="MBB5822687.1"/>
    <property type="molecule type" value="Genomic_DNA"/>
</dbReference>
<dbReference type="RefSeq" id="WP_221206910.1">
    <property type="nucleotide sequence ID" value="NZ_JACHMP010000001.1"/>
</dbReference>
<feature type="compositionally biased region" description="Basic and acidic residues" evidence="4">
    <location>
        <begin position="249"/>
        <end position="260"/>
    </location>
</feature>
<dbReference type="Pfam" id="PF00392">
    <property type="entry name" value="GntR"/>
    <property type="match status" value="1"/>
</dbReference>
<dbReference type="CDD" id="cd07377">
    <property type="entry name" value="WHTH_GntR"/>
    <property type="match status" value="1"/>
</dbReference>
<dbReference type="InterPro" id="IPR011711">
    <property type="entry name" value="GntR_C"/>
</dbReference>
<dbReference type="InterPro" id="IPR000524">
    <property type="entry name" value="Tscrpt_reg_HTH_GntR"/>
</dbReference>
<evidence type="ECO:0000313" key="7">
    <source>
        <dbReference type="Proteomes" id="UP000540685"/>
    </source>
</evidence>
<dbReference type="InterPro" id="IPR036390">
    <property type="entry name" value="WH_DNA-bd_sf"/>
</dbReference>